<sequence>MHTIRYNKRICTDEAMIESFLQETRVGIVAMVDEENFPYAIPVNYVWHKGAIYFHGMGSGKKESLLLQRPSVCFTLFHEYGTVVDPVPCHADTAYRSVVIFGKAEKVMDAEESALVLQKLLDKYTPNYYKHQLSGSLIEKYRSTHDGKAVSVFKIEPTTLTAKENIAQESELFNKEAFLNE</sequence>
<evidence type="ECO:0000313" key="2">
    <source>
        <dbReference type="EMBL" id="QIR74804.1"/>
    </source>
</evidence>
<dbReference type="Proteomes" id="UP000502831">
    <property type="component" value="Chromosome"/>
</dbReference>
<dbReference type="SUPFAM" id="SSF50475">
    <property type="entry name" value="FMN-binding split barrel"/>
    <property type="match status" value="1"/>
</dbReference>
<dbReference type="KEGG" id="suls:Sdiek1_1704"/>
<dbReference type="RefSeq" id="WP_087438704.1">
    <property type="nucleotide sequence ID" value="NZ_CP021416.1"/>
</dbReference>
<dbReference type="InterPro" id="IPR024747">
    <property type="entry name" value="Pyridox_Oxase-rel"/>
</dbReference>
<dbReference type="Pfam" id="PF12900">
    <property type="entry name" value="Pyridox_ox_2"/>
    <property type="match status" value="1"/>
</dbReference>
<reference evidence="3" key="2">
    <citation type="submission" date="2017-05" db="EMBL/GenBank/DDBJ databases">
        <title>Dechlorination kinetics govern the competition between two new strains of the genus Sulfurospirillum.</title>
        <authorList>
            <person name="Buttet G.F."/>
            <person name="Murray A.M."/>
            <person name="Goris T."/>
            <person name="Burion M."/>
            <person name="Lin B."/>
            <person name="Rolle M."/>
            <person name="Maillard J."/>
        </authorList>
    </citation>
    <scope>NUCLEOTIDE SEQUENCE [LARGE SCALE GENOMIC DNA]</scope>
    <source>
        <strain evidence="3">SL2-1</strain>
    </source>
</reference>
<gene>
    <name evidence="2" type="ORF">FA584_00645</name>
    <name evidence="1" type="ORF">Sdiek1_1704</name>
</gene>
<dbReference type="OrthoDB" id="9794935at2"/>
<dbReference type="AlphaFoldDB" id="A0A1Y0HNG3"/>
<dbReference type="PANTHER" id="PTHR34071:SF2">
    <property type="entry name" value="FLAVIN-NUCLEOTIDE-BINDING PROTEIN"/>
    <property type="match status" value="1"/>
</dbReference>
<proteinExistence type="predicted"/>
<dbReference type="EMBL" id="CP021416">
    <property type="protein sequence ID" value="ARU48865.1"/>
    <property type="molecule type" value="Genomic_DNA"/>
</dbReference>
<reference evidence="2" key="4">
    <citation type="submission" date="2020-08" db="EMBL/GenBank/DDBJ databases">
        <authorList>
            <person name="Yang Y."/>
            <person name="Huo L."/>
            <person name="Yan J."/>
        </authorList>
    </citation>
    <scope>NUCLEOTIDE SEQUENCE</scope>
    <source>
        <strain evidence="2">ACSDCE</strain>
    </source>
</reference>
<accession>A0A6G9VQA6</accession>
<dbReference type="Gene3D" id="2.30.110.10">
    <property type="entry name" value="Electron Transport, Fmn-binding Protein, Chain A"/>
    <property type="match status" value="1"/>
</dbReference>
<protein>
    <submittedName>
        <fullName evidence="2">Pyridoxamine 5'-phosphate oxidase family protein</fullName>
    </submittedName>
</protein>
<reference evidence="1" key="3">
    <citation type="journal article" date="2018" name="FEMS Microbiol. Ecol.">
        <title>Coexistence of two distinct Sulfurospirillum populations respiring tetrachloroethene-genomic and kinetic considerations. .</title>
        <authorList>
            <person name="Buttet G.F."/>
            <person name="Murray A.M."/>
            <person name="Goris T."/>
            <person name="Burion M."/>
            <person name="Jin B."/>
            <person name="Rolle M."/>
            <person name="Holliger C."/>
            <person name="Maillard J."/>
        </authorList>
    </citation>
    <scope>NUCLEOTIDE SEQUENCE</scope>
    <source>
        <strain evidence="1">SL2-1</strain>
    </source>
</reference>
<name>A0A1Y0HNG3_9BACT</name>
<accession>A0A1Y0HNG3</accession>
<evidence type="ECO:0000313" key="3">
    <source>
        <dbReference type="Proteomes" id="UP000196005"/>
    </source>
</evidence>
<organism evidence="1 3">
    <name type="scientific">Sulfurospirillum diekertiae</name>
    <dbReference type="NCBI Taxonomy" id="1854492"/>
    <lineage>
        <taxon>Bacteria</taxon>
        <taxon>Pseudomonadati</taxon>
        <taxon>Campylobacterota</taxon>
        <taxon>Epsilonproteobacteria</taxon>
        <taxon>Campylobacterales</taxon>
        <taxon>Sulfurospirillaceae</taxon>
        <taxon>Sulfurospirillum</taxon>
    </lineage>
</organism>
<dbReference type="PANTHER" id="PTHR34071">
    <property type="entry name" value="5-NITROIMIDAZOLE ANTIBIOTICS RESISTANCE PROTEIN, NIMA-FAMILY-RELATED PROTEIN-RELATED"/>
    <property type="match status" value="1"/>
</dbReference>
<evidence type="ECO:0000313" key="4">
    <source>
        <dbReference type="Proteomes" id="UP000502831"/>
    </source>
</evidence>
<keyword evidence="3" id="KW-1185">Reference proteome</keyword>
<dbReference type="Proteomes" id="UP000196005">
    <property type="component" value="Chromosome"/>
</dbReference>
<dbReference type="InterPro" id="IPR012349">
    <property type="entry name" value="Split_barrel_FMN-bd"/>
</dbReference>
<evidence type="ECO:0000313" key="1">
    <source>
        <dbReference type="EMBL" id="ARU48865.1"/>
    </source>
</evidence>
<reference evidence="2 4" key="1">
    <citation type="journal article" date="2017" name="Environ. Sci. Technol.">
        <title>Organohalide Respiration with Chlorinated Ethenes under Low pH Conditions.</title>
        <authorList>
            <person name="Yang Y."/>
            <person name="Capiro N.L."/>
            <person name="Marcet T.F."/>
            <person name="Yan J."/>
            <person name="Pennell K.D."/>
            <person name="Loffler F.E."/>
        </authorList>
    </citation>
    <scope>NUCLEOTIDE SEQUENCE [LARGE SCALE GENOMIC DNA]</scope>
    <source>
        <strain evidence="2 4">ACSDCE</strain>
    </source>
</reference>
<dbReference type="EMBL" id="CP039734">
    <property type="protein sequence ID" value="QIR74804.1"/>
    <property type="molecule type" value="Genomic_DNA"/>
</dbReference>